<sequence length="58" mass="6768">MNATISQHLFNHHIDDKFKLNLKKKLIKKMTEIKKLTKISLVVIGIVTFMFGILLIFL</sequence>
<keyword evidence="1" id="KW-1133">Transmembrane helix</keyword>
<dbReference type="EMBL" id="BARU01044879">
    <property type="protein sequence ID" value="GAH82274.1"/>
    <property type="molecule type" value="Genomic_DNA"/>
</dbReference>
<organism evidence="2">
    <name type="scientific">marine sediment metagenome</name>
    <dbReference type="NCBI Taxonomy" id="412755"/>
    <lineage>
        <taxon>unclassified sequences</taxon>
        <taxon>metagenomes</taxon>
        <taxon>ecological metagenomes</taxon>
    </lineage>
</organism>
<gene>
    <name evidence="2" type="ORF">S03H2_68296</name>
</gene>
<reference evidence="2" key="1">
    <citation type="journal article" date="2014" name="Front. Microbiol.">
        <title>High frequency of phylogenetically diverse reductive dehalogenase-homologous genes in deep subseafloor sedimentary metagenomes.</title>
        <authorList>
            <person name="Kawai M."/>
            <person name="Futagami T."/>
            <person name="Toyoda A."/>
            <person name="Takaki Y."/>
            <person name="Nishi S."/>
            <person name="Hori S."/>
            <person name="Arai W."/>
            <person name="Tsubouchi T."/>
            <person name="Morono Y."/>
            <person name="Uchiyama I."/>
            <person name="Ito T."/>
            <person name="Fujiyama A."/>
            <person name="Inagaki F."/>
            <person name="Takami H."/>
        </authorList>
    </citation>
    <scope>NUCLEOTIDE SEQUENCE</scope>
    <source>
        <strain evidence="2">Expedition CK06-06</strain>
    </source>
</reference>
<evidence type="ECO:0000256" key="1">
    <source>
        <dbReference type="SAM" id="Phobius"/>
    </source>
</evidence>
<keyword evidence="1" id="KW-0812">Transmembrane</keyword>
<comment type="caution">
    <text evidence="2">The sequence shown here is derived from an EMBL/GenBank/DDBJ whole genome shotgun (WGS) entry which is preliminary data.</text>
</comment>
<dbReference type="AlphaFoldDB" id="X1JVI0"/>
<evidence type="ECO:0000313" key="2">
    <source>
        <dbReference type="EMBL" id="GAH82274.1"/>
    </source>
</evidence>
<feature type="transmembrane region" description="Helical" evidence="1">
    <location>
        <begin position="36"/>
        <end position="57"/>
    </location>
</feature>
<keyword evidence="1" id="KW-0472">Membrane</keyword>
<feature type="non-terminal residue" evidence="2">
    <location>
        <position position="58"/>
    </location>
</feature>
<accession>X1JVI0</accession>
<protein>
    <submittedName>
        <fullName evidence="2">Uncharacterized protein</fullName>
    </submittedName>
</protein>
<name>X1JVI0_9ZZZZ</name>
<proteinExistence type="predicted"/>